<accession>A0ABQ2XZ16</accession>
<sequence>MQVVIRDITTGRTLLDSNSRLGRFLGKLEITGSSGNGQVEINSLANGNPFAFFFSDGTGSIMVMCDVTVSGTTIKWEFKGNGANTGTNNPSGYIMYGVF</sequence>
<keyword evidence="2" id="KW-1185">Reference proteome</keyword>
<comment type="caution">
    <text evidence="1">The sequence shown here is derived from an EMBL/GenBank/DDBJ whole genome shotgun (WGS) entry which is preliminary data.</text>
</comment>
<dbReference type="EMBL" id="BMYU01000005">
    <property type="protein sequence ID" value="GGX43045.1"/>
    <property type="molecule type" value="Genomic_DNA"/>
</dbReference>
<name>A0ABQ2XZ16_9BURK</name>
<evidence type="ECO:0000313" key="2">
    <source>
        <dbReference type="Proteomes" id="UP000653343"/>
    </source>
</evidence>
<reference evidence="2" key="1">
    <citation type="journal article" date="2019" name="Int. J. Syst. Evol. Microbiol.">
        <title>The Global Catalogue of Microorganisms (GCM) 10K type strain sequencing project: providing services to taxonomists for standard genome sequencing and annotation.</title>
        <authorList>
            <consortium name="The Broad Institute Genomics Platform"/>
            <consortium name="The Broad Institute Genome Sequencing Center for Infectious Disease"/>
            <person name="Wu L."/>
            <person name="Ma J."/>
        </authorList>
    </citation>
    <scope>NUCLEOTIDE SEQUENCE [LARGE SCALE GENOMIC DNA]</scope>
    <source>
        <strain evidence="2">KCTC 23917</strain>
    </source>
</reference>
<protein>
    <submittedName>
        <fullName evidence="1">Uncharacterized protein</fullName>
    </submittedName>
</protein>
<evidence type="ECO:0000313" key="1">
    <source>
        <dbReference type="EMBL" id="GGX43045.1"/>
    </source>
</evidence>
<proteinExistence type="predicted"/>
<dbReference type="Proteomes" id="UP000653343">
    <property type="component" value="Unassembled WGS sequence"/>
</dbReference>
<organism evidence="1 2">
    <name type="scientific">Undibacterium squillarum</name>
    <dbReference type="NCBI Taxonomy" id="1131567"/>
    <lineage>
        <taxon>Bacteria</taxon>
        <taxon>Pseudomonadati</taxon>
        <taxon>Pseudomonadota</taxon>
        <taxon>Betaproteobacteria</taxon>
        <taxon>Burkholderiales</taxon>
        <taxon>Oxalobacteraceae</taxon>
        <taxon>Undibacterium</taxon>
    </lineage>
</organism>
<gene>
    <name evidence="1" type="ORF">GCM10010946_21870</name>
</gene>